<feature type="signal peptide" evidence="2">
    <location>
        <begin position="1"/>
        <end position="24"/>
    </location>
</feature>
<dbReference type="SUPFAM" id="SSF89392">
    <property type="entry name" value="Prokaryotic lipoproteins and lipoprotein localization factors"/>
    <property type="match status" value="1"/>
</dbReference>
<evidence type="ECO:0000313" key="3">
    <source>
        <dbReference type="EMBL" id="GHI39871.1"/>
    </source>
</evidence>
<proteinExistence type="predicted"/>
<feature type="compositionally biased region" description="Low complexity" evidence="1">
    <location>
        <begin position="32"/>
        <end position="49"/>
    </location>
</feature>
<keyword evidence="3" id="KW-0449">Lipoprotein</keyword>
<protein>
    <submittedName>
        <fullName evidence="3">Lipoprotein</fullName>
    </submittedName>
</protein>
<organism evidence="3 4">
    <name type="scientific">Streptomyces violascens</name>
    <dbReference type="NCBI Taxonomy" id="67381"/>
    <lineage>
        <taxon>Bacteria</taxon>
        <taxon>Bacillati</taxon>
        <taxon>Actinomycetota</taxon>
        <taxon>Actinomycetes</taxon>
        <taxon>Kitasatosporales</taxon>
        <taxon>Streptomycetaceae</taxon>
        <taxon>Streptomyces</taxon>
    </lineage>
</organism>
<sequence length="301" mass="31332">MRVGSIRRVGIAVSVAAVFAGAGACSGGSGGKDASPASSSQAAARPEAASGGAVEALQASWKKTSTAHSARVELSMASGAQEMAGTGKLAWGSGTTAEVSMKFTRGATAERMGKLGIEGIQARYLPDGFCMNMGPQFAAHTGGRHWVWYGYATLAKQSPYGAFMSDQMQTSTPEKTVQTLLASPDVHRVAEDTVRGVTATHYSGTVDIAKLAAGTTHLDQKTLDGLKAQLEKNGVTTESIDVWVGKDGLPVKKTERTHTARGEQTGTAYYSDYGLPVDVKAPPTADTVDFATLKKQTPAQT</sequence>
<name>A0ABQ3QRG8_9ACTN</name>
<gene>
    <name evidence="3" type="ORF">Sviol_42790</name>
</gene>
<evidence type="ECO:0000256" key="1">
    <source>
        <dbReference type="SAM" id="MobiDB-lite"/>
    </source>
</evidence>
<evidence type="ECO:0000313" key="4">
    <source>
        <dbReference type="Proteomes" id="UP001050808"/>
    </source>
</evidence>
<reference evidence="3" key="1">
    <citation type="submission" date="2024-05" db="EMBL/GenBank/DDBJ databases">
        <title>Whole genome shotgun sequence of Streptomyces violascens NBRC 12920.</title>
        <authorList>
            <person name="Komaki H."/>
            <person name="Tamura T."/>
        </authorList>
    </citation>
    <scope>NUCLEOTIDE SEQUENCE</scope>
    <source>
        <strain evidence="3">NBRC 12920</strain>
    </source>
</reference>
<accession>A0ABQ3QRG8</accession>
<keyword evidence="2" id="KW-0732">Signal</keyword>
<comment type="caution">
    <text evidence="3">The sequence shown here is derived from an EMBL/GenBank/DDBJ whole genome shotgun (WGS) entry which is preliminary data.</text>
</comment>
<dbReference type="Proteomes" id="UP001050808">
    <property type="component" value="Unassembled WGS sequence"/>
</dbReference>
<dbReference type="InterPro" id="IPR029046">
    <property type="entry name" value="LolA/LolB/LppX"/>
</dbReference>
<feature type="region of interest" description="Disordered" evidence="1">
    <location>
        <begin position="29"/>
        <end position="49"/>
    </location>
</feature>
<evidence type="ECO:0000256" key="2">
    <source>
        <dbReference type="SAM" id="SignalP"/>
    </source>
</evidence>
<dbReference type="EMBL" id="BNDY01000017">
    <property type="protein sequence ID" value="GHI39871.1"/>
    <property type="molecule type" value="Genomic_DNA"/>
</dbReference>
<dbReference type="Gene3D" id="2.50.20.20">
    <property type="match status" value="1"/>
</dbReference>
<dbReference type="PROSITE" id="PS51257">
    <property type="entry name" value="PROKAR_LIPOPROTEIN"/>
    <property type="match status" value="1"/>
</dbReference>
<keyword evidence="4" id="KW-1185">Reference proteome</keyword>
<feature type="chain" id="PRO_5045079464" evidence="2">
    <location>
        <begin position="25"/>
        <end position="301"/>
    </location>
</feature>